<reference evidence="3" key="1">
    <citation type="submission" date="2016-03" db="EMBL/GenBank/DDBJ databases">
        <authorList>
            <person name="Ploux O."/>
        </authorList>
    </citation>
    <scope>NUCLEOTIDE SEQUENCE [LARGE SCALE GENOMIC DNA]</scope>
    <source>
        <strain evidence="3">UK7</strain>
    </source>
</reference>
<feature type="region of interest" description="Disordered" evidence="1">
    <location>
        <begin position="305"/>
        <end position="355"/>
    </location>
</feature>
<dbReference type="PANTHER" id="PTHR10933">
    <property type="entry name" value="IMMUNOGLOBULIN-BINDING PROTEIN 1"/>
    <property type="match status" value="1"/>
</dbReference>
<feature type="compositionally biased region" description="Basic and acidic residues" evidence="1">
    <location>
        <begin position="324"/>
        <end position="338"/>
    </location>
</feature>
<dbReference type="GO" id="GO:0009966">
    <property type="term" value="P:regulation of signal transduction"/>
    <property type="evidence" value="ECO:0007669"/>
    <property type="project" value="InterPro"/>
</dbReference>
<name>A0A1E1LN90_9HELO</name>
<dbReference type="Proteomes" id="UP000178129">
    <property type="component" value="Unassembled WGS sequence"/>
</dbReference>
<dbReference type="Gene3D" id="1.25.40.540">
    <property type="entry name" value="TAP42-like family"/>
    <property type="match status" value="1"/>
</dbReference>
<organism evidence="2 3">
    <name type="scientific">Rhynchosporium graminicola</name>
    <dbReference type="NCBI Taxonomy" id="2792576"/>
    <lineage>
        <taxon>Eukaryota</taxon>
        <taxon>Fungi</taxon>
        <taxon>Dikarya</taxon>
        <taxon>Ascomycota</taxon>
        <taxon>Pezizomycotina</taxon>
        <taxon>Leotiomycetes</taxon>
        <taxon>Helotiales</taxon>
        <taxon>Ploettnerulaceae</taxon>
        <taxon>Rhynchosporium</taxon>
    </lineage>
</organism>
<dbReference type="InterPro" id="IPR007304">
    <property type="entry name" value="TAP46-like"/>
</dbReference>
<dbReference type="InterPro" id="IPR038511">
    <property type="entry name" value="TAP42/TAP46-like_sf"/>
</dbReference>
<accession>A0A1E1LN90</accession>
<dbReference type="GO" id="GO:0051721">
    <property type="term" value="F:protein phosphatase 2A binding"/>
    <property type="evidence" value="ECO:0007669"/>
    <property type="project" value="TreeGrafter"/>
</dbReference>
<dbReference type="EMBL" id="FJUW01000061">
    <property type="protein sequence ID" value="CZT11279.1"/>
    <property type="molecule type" value="Genomic_DNA"/>
</dbReference>
<dbReference type="AlphaFoldDB" id="A0A1E1LN90"/>
<dbReference type="Pfam" id="PF04177">
    <property type="entry name" value="TAP42"/>
    <property type="match status" value="1"/>
</dbReference>
<dbReference type="STRING" id="914237.A0A1E1LN90"/>
<evidence type="ECO:0000313" key="2">
    <source>
        <dbReference type="EMBL" id="CZT11279.1"/>
    </source>
</evidence>
<evidence type="ECO:0000313" key="3">
    <source>
        <dbReference type="Proteomes" id="UP000178129"/>
    </source>
</evidence>
<sequence>MAEQSIKSLYASAEKQRKDLEASWDSNTAAYQQNLAAAISTYDDCLKLADRLSLFSPNETLEDLTSGDLQYLLINYRLAELILRISSKDRKITLLKARAAFEKYLSLLDHYEILDTAQKKLYRDYCEYPTTFSTINNADPNLRRGAKIANFKLEKELKSKLEFLAKNPAYLQNDDDAIRELQLTNITLCTHHTFQALESLNLESQILAMAPPPVPEGPESLERDYRERMGSRDKDDVSGDRLDRRDMLSTANKGPILSANGKPLRPFTLLDSRQTVKAGVFRSGHNLPTMTIDEYLEEERRNGGIIEGGGAASGLSPEPDEDNYEKGDEETIKAREWDEFTEANPKGAGNTMNRG</sequence>
<dbReference type="GO" id="GO:0035303">
    <property type="term" value="P:regulation of dephosphorylation"/>
    <property type="evidence" value="ECO:0007669"/>
    <property type="project" value="TreeGrafter"/>
</dbReference>
<feature type="region of interest" description="Disordered" evidence="1">
    <location>
        <begin position="210"/>
        <end position="240"/>
    </location>
</feature>
<dbReference type="PANTHER" id="PTHR10933:SF9">
    <property type="entry name" value="IMMUNOGLOBULIN-BINDING PROTEIN 1"/>
    <property type="match status" value="1"/>
</dbReference>
<dbReference type="GO" id="GO:0005829">
    <property type="term" value="C:cytosol"/>
    <property type="evidence" value="ECO:0007669"/>
    <property type="project" value="TreeGrafter"/>
</dbReference>
<comment type="caution">
    <text evidence="2">The sequence shown here is derived from an EMBL/GenBank/DDBJ whole genome shotgun (WGS) entry which is preliminary data.</text>
</comment>
<protein>
    <submittedName>
        <fullName evidence="2">Related to TAP42, component of the Tor signaling pathway</fullName>
    </submittedName>
</protein>
<gene>
    <name evidence="2" type="ORF">RCO7_09958</name>
</gene>
<proteinExistence type="predicted"/>
<dbReference type="InParanoid" id="A0A1E1LN90"/>
<feature type="compositionally biased region" description="Basic and acidic residues" evidence="1">
    <location>
        <begin position="220"/>
        <end position="240"/>
    </location>
</feature>
<evidence type="ECO:0000256" key="1">
    <source>
        <dbReference type="SAM" id="MobiDB-lite"/>
    </source>
</evidence>
<keyword evidence="3" id="KW-1185">Reference proteome</keyword>
<dbReference type="FunCoup" id="A0A1E1LN90">
    <property type="interactions" value="665"/>
</dbReference>